<name>A0A655AA33_MYCTX</name>
<dbReference type="Proteomes" id="UP000049023">
    <property type="component" value="Unassembled WGS sequence"/>
</dbReference>
<reference evidence="1 2" key="1">
    <citation type="submission" date="2015-03" db="EMBL/GenBank/DDBJ databases">
        <authorList>
            <consortium name="Pathogen Informatics"/>
        </authorList>
    </citation>
    <scope>NUCLEOTIDE SEQUENCE [LARGE SCALE GENOMIC DNA]</scope>
    <source>
        <strain evidence="1 2">Bir 187</strain>
    </source>
</reference>
<protein>
    <submittedName>
        <fullName evidence="1">Uncharacterized protein</fullName>
    </submittedName>
</protein>
<sequence length="349" mass="36791">MLHRGVEAVDDVLLGLGSANTETLQELRHAGVLARRVHDELGGHHLQTVASVGVAIVHGDADDGIVGAVEGEIGHLRFVAEVDARFVVEPAAHTPFEQRPSRADDLDVTSAGLLPGAAQPDTVLRGHVDLERSLAHHVVDDAREDALQLDLPGGQQVVQVPTLCRARPALAATVRAVLLQHDDAIEGLAEHFRRRDARDAAADDHRGAAAAAAHLGNVHARVIQPSRGAAARRPAGHELLVVQPDTVKAIVVQPGSGCVDHGDRTAQIHVGVTARQHPLVEQVGDQPGAPIPVGVRASDDDVHLQAANAAAQLGEFVELAQVFGALDPVEQVDRVSDIGIQALGHRQDR</sequence>
<evidence type="ECO:0000313" key="1">
    <source>
        <dbReference type="EMBL" id="CKS66606.1"/>
    </source>
</evidence>
<proteinExistence type="predicted"/>
<dbReference type="EMBL" id="CNFU01000873">
    <property type="protein sequence ID" value="CKS66606.1"/>
    <property type="molecule type" value="Genomic_DNA"/>
</dbReference>
<evidence type="ECO:0000313" key="2">
    <source>
        <dbReference type="Proteomes" id="UP000049023"/>
    </source>
</evidence>
<dbReference type="AlphaFoldDB" id="A0A655AA33"/>
<gene>
    <name evidence="1" type="ORF">ERS027661_03387</name>
</gene>
<organism evidence="1 2">
    <name type="scientific">Mycobacterium tuberculosis</name>
    <dbReference type="NCBI Taxonomy" id="1773"/>
    <lineage>
        <taxon>Bacteria</taxon>
        <taxon>Bacillati</taxon>
        <taxon>Actinomycetota</taxon>
        <taxon>Actinomycetes</taxon>
        <taxon>Mycobacteriales</taxon>
        <taxon>Mycobacteriaceae</taxon>
        <taxon>Mycobacterium</taxon>
        <taxon>Mycobacterium tuberculosis complex</taxon>
    </lineage>
</organism>
<accession>A0A655AA33</accession>